<dbReference type="Proteomes" id="UP000594464">
    <property type="component" value="Chromosome"/>
</dbReference>
<dbReference type="InterPro" id="IPR007461">
    <property type="entry name" value="Ysc84_actin-binding"/>
</dbReference>
<dbReference type="PANTHER" id="PTHR15629:SF2">
    <property type="entry name" value="SH3 DOMAIN-CONTAINING YSC84-LIKE PROTEIN 1"/>
    <property type="match status" value="1"/>
</dbReference>
<name>A0A7T0C1M4_9BACT</name>
<protein>
    <submittedName>
        <fullName evidence="3">Lipid-binding SYLF domain-containing protein</fullName>
    </submittedName>
</protein>
<feature type="signal peptide" evidence="1">
    <location>
        <begin position="1"/>
        <end position="23"/>
    </location>
</feature>
<accession>A0A7T0C1M4</accession>
<dbReference type="AlphaFoldDB" id="A0A7T0C1M4"/>
<gene>
    <name evidence="3" type="ORF">G3M78_05630</name>
</gene>
<sequence length="237" mass="25627">MNRIIQTVFICLLTLLPFSTAHALDDQQELLRNAVQAVEDIIHSEDEHVPTELLSKAKAIIIFPKMLKGGFIFAARYGQGVISTRSKTTGLWGPPAFVYTAGASYGFQVGAEAIDLLLLVMSESGVQGLLKNQFTLGADVGVSAGPVGRHAEASTDILLQGEIYSYSRSMGAFAGVSVKGTVITSNEGSNEKFYGEPLSAKDILYLGKVESTPETAKRFMQRLNKLLPIKKREADSN</sequence>
<evidence type="ECO:0000313" key="4">
    <source>
        <dbReference type="Proteomes" id="UP000594464"/>
    </source>
</evidence>
<evidence type="ECO:0000313" key="3">
    <source>
        <dbReference type="EMBL" id="QPJ64892.1"/>
    </source>
</evidence>
<dbReference type="CDD" id="cd11524">
    <property type="entry name" value="SYLF"/>
    <property type="match status" value="1"/>
</dbReference>
<organism evidence="3 4">
    <name type="scientific">Candidatus Nitrohelix vancouverensis</name>
    <dbReference type="NCBI Taxonomy" id="2705534"/>
    <lineage>
        <taxon>Bacteria</taxon>
        <taxon>Pseudomonadati</taxon>
        <taxon>Nitrospinota/Tectimicrobiota group</taxon>
        <taxon>Nitrospinota</taxon>
        <taxon>Nitrospinia</taxon>
        <taxon>Nitrospinales</taxon>
        <taxon>Nitrospinaceae</taxon>
        <taxon>Candidatus Nitrohelix</taxon>
    </lineage>
</organism>
<dbReference type="GO" id="GO:0035091">
    <property type="term" value="F:phosphatidylinositol binding"/>
    <property type="evidence" value="ECO:0007669"/>
    <property type="project" value="TreeGrafter"/>
</dbReference>
<dbReference type="KEGG" id="nva:G3M78_05630"/>
<feature type="chain" id="PRO_5032602000" evidence="1">
    <location>
        <begin position="24"/>
        <end position="237"/>
    </location>
</feature>
<reference evidence="4" key="1">
    <citation type="submission" date="2020-02" db="EMBL/GenBank/DDBJ databases">
        <title>Genomic and physiological characterization of two novel Nitrospinaceae genera.</title>
        <authorList>
            <person name="Mueller A.J."/>
            <person name="Jung M.-Y."/>
            <person name="Strachan C.R."/>
            <person name="Herbold C.W."/>
            <person name="Kirkegaard R.H."/>
            <person name="Daims H."/>
        </authorList>
    </citation>
    <scope>NUCLEOTIDE SEQUENCE [LARGE SCALE GENOMIC DNA]</scope>
</reference>
<evidence type="ECO:0000256" key="1">
    <source>
        <dbReference type="SAM" id="SignalP"/>
    </source>
</evidence>
<dbReference type="Pfam" id="PF04366">
    <property type="entry name" value="Ysc84"/>
    <property type="match status" value="1"/>
</dbReference>
<dbReference type="EMBL" id="CP048620">
    <property type="protein sequence ID" value="QPJ64892.1"/>
    <property type="molecule type" value="Genomic_DNA"/>
</dbReference>
<keyword evidence="1" id="KW-0732">Signal</keyword>
<evidence type="ECO:0000259" key="2">
    <source>
        <dbReference type="Pfam" id="PF04366"/>
    </source>
</evidence>
<feature type="domain" description="Ysc84 actin-binding" evidence="2">
    <location>
        <begin position="102"/>
        <end position="225"/>
    </location>
</feature>
<dbReference type="InterPro" id="IPR051702">
    <property type="entry name" value="SH3_domain_YSC84-like"/>
</dbReference>
<dbReference type="PANTHER" id="PTHR15629">
    <property type="entry name" value="SH3YL1 PROTEIN"/>
    <property type="match status" value="1"/>
</dbReference>
<proteinExistence type="predicted"/>